<dbReference type="EMBL" id="LLXL01007478">
    <property type="protein sequence ID" value="PKK55494.1"/>
    <property type="molecule type" value="Genomic_DNA"/>
</dbReference>
<reference evidence="1 2" key="1">
    <citation type="submission" date="2016-04" db="EMBL/GenBank/DDBJ databases">
        <title>Genome analyses suggest a sexual origin of heterokaryosis in a supposedly ancient asexual fungus.</title>
        <authorList>
            <person name="Ropars J."/>
            <person name="Sedzielewska K."/>
            <person name="Noel J."/>
            <person name="Charron P."/>
            <person name="Farinelli L."/>
            <person name="Marton T."/>
            <person name="Kruger M."/>
            <person name="Pelin A."/>
            <person name="Brachmann A."/>
            <person name="Corradi N."/>
        </authorList>
    </citation>
    <scope>NUCLEOTIDE SEQUENCE [LARGE SCALE GENOMIC DNA]</scope>
    <source>
        <strain evidence="1 2">C2</strain>
    </source>
</reference>
<dbReference type="Proteomes" id="UP000233469">
    <property type="component" value="Unassembled WGS sequence"/>
</dbReference>
<reference evidence="1 2" key="2">
    <citation type="submission" date="2017-10" db="EMBL/GenBank/DDBJ databases">
        <title>Extensive intraspecific genome diversity in a model arbuscular mycorrhizal fungus.</title>
        <authorList>
            <person name="Chen E.C.H."/>
            <person name="Morin E."/>
            <person name="Baudet D."/>
            <person name="Noel J."/>
            <person name="Ndikumana S."/>
            <person name="Charron P."/>
            <person name="St-Onge C."/>
            <person name="Giorgi J."/>
            <person name="Grigoriev I.V."/>
            <person name="Roux C."/>
            <person name="Martin F.M."/>
            <person name="Corradi N."/>
        </authorList>
    </citation>
    <scope>NUCLEOTIDE SEQUENCE [LARGE SCALE GENOMIC DNA]</scope>
    <source>
        <strain evidence="1 2">C2</strain>
    </source>
</reference>
<evidence type="ECO:0000313" key="1">
    <source>
        <dbReference type="EMBL" id="PKK55494.1"/>
    </source>
</evidence>
<evidence type="ECO:0000313" key="2">
    <source>
        <dbReference type="Proteomes" id="UP000233469"/>
    </source>
</evidence>
<organism evidence="1 2">
    <name type="scientific">Rhizophagus irregularis</name>
    <dbReference type="NCBI Taxonomy" id="588596"/>
    <lineage>
        <taxon>Eukaryota</taxon>
        <taxon>Fungi</taxon>
        <taxon>Fungi incertae sedis</taxon>
        <taxon>Mucoromycota</taxon>
        <taxon>Glomeromycotina</taxon>
        <taxon>Glomeromycetes</taxon>
        <taxon>Glomerales</taxon>
        <taxon>Glomeraceae</taxon>
        <taxon>Rhizophagus</taxon>
    </lineage>
</organism>
<sequence>KNTPPPNTSKDKKADKQDELTQDLFDYVAGDTCAPVASTSGTSETIKLPDLPKPINKVVNMPSKETPTNSSKPINQVLSAILLSRTQREEHLKKRAVELGEDPDVFVTITEKDRLDSIRFWDMMETDSRMCAWAIELEDDPKEHMNMTIRERLIGEEIIRRSLEEDGIISSWLDTDEEWQKNVSILQKNGMLW</sequence>
<comment type="caution">
    <text evidence="1">The sequence shown here is derived from an EMBL/GenBank/DDBJ whole genome shotgun (WGS) entry which is preliminary data.</text>
</comment>
<dbReference type="VEuPathDB" id="FungiDB:RhiirA1_479977"/>
<protein>
    <submittedName>
        <fullName evidence="1">Uncharacterized protein</fullName>
    </submittedName>
</protein>
<proteinExistence type="predicted"/>
<name>A0A2N1M1G3_9GLOM</name>
<gene>
    <name evidence="1" type="ORF">RhiirC2_802247</name>
</gene>
<feature type="non-terminal residue" evidence="1">
    <location>
        <position position="1"/>
    </location>
</feature>
<dbReference type="AlphaFoldDB" id="A0A2N1M1G3"/>
<accession>A0A2N1M1G3</accession>